<protein>
    <submittedName>
        <fullName evidence="1">PqiC family protein</fullName>
    </submittedName>
</protein>
<proteinExistence type="predicted"/>
<sequence>MNLMQPASWRAMARTVSTIGLAVLTACASPATRYYTLGTDAQQTTASSNASPSLRIDIRPVRVPAAVARSQLVVQVDATQVKVLEDDRWASSLPDEIRYALIAGVSQQAGGSGAQAVMRDEDSPVYQVAVDVQRFESWPGSHVLADVVWTVRTSPGAETLTCHSVVSEPVADGYRAIVVGHRHAIGAVAGQIAEVVRGLAARPTESPLRPAGASRAAQKTMIACPQSGDRPQAAANGAANGAAARFEW</sequence>
<evidence type="ECO:0000313" key="2">
    <source>
        <dbReference type="Proteomes" id="UP001392318"/>
    </source>
</evidence>
<comment type="caution">
    <text evidence="1">The sequence shown here is derived from an EMBL/GenBank/DDBJ whole genome shotgun (WGS) entry which is preliminary data.</text>
</comment>
<dbReference type="EMBL" id="JAYMRU010000019">
    <property type="protein sequence ID" value="MEM5403172.1"/>
    <property type="molecule type" value="Genomic_DNA"/>
</dbReference>
<keyword evidence="2" id="KW-1185">Reference proteome</keyword>
<reference evidence="1" key="1">
    <citation type="submission" date="2024-01" db="EMBL/GenBank/DDBJ databases">
        <title>The diversity of rhizobia nodulating Mimosa spp. in eleven states of Brazil covering several biomes is determined by host plant, location, and edaphic factors.</title>
        <authorList>
            <person name="Rouws L."/>
            <person name="Barauna A."/>
            <person name="Beukes C."/>
            <person name="De Faria S.M."/>
            <person name="Gross E."/>
            <person name="Dos Reis Junior F.B."/>
            <person name="Simon M."/>
            <person name="Maluk M."/>
            <person name="Odee D.W."/>
            <person name="Kenicer G."/>
            <person name="Young J.P.W."/>
            <person name="Reis V.M."/>
            <person name="Zilli J."/>
            <person name="James E.K."/>
        </authorList>
    </citation>
    <scope>NUCLEOTIDE SEQUENCE</scope>
    <source>
        <strain evidence="1">JPY452</strain>
    </source>
</reference>
<accession>A0ACC6RNL4</accession>
<evidence type="ECO:0000313" key="1">
    <source>
        <dbReference type="EMBL" id="MEM5403172.1"/>
    </source>
</evidence>
<gene>
    <name evidence="1" type="ORF">VSR83_24360</name>
</gene>
<name>A0ACC6RNL4_9BURK</name>
<organism evidence="1 2">
    <name type="scientific">Paraburkholderia unamae</name>
    <dbReference type="NCBI Taxonomy" id="219649"/>
    <lineage>
        <taxon>Bacteria</taxon>
        <taxon>Pseudomonadati</taxon>
        <taxon>Pseudomonadota</taxon>
        <taxon>Betaproteobacteria</taxon>
        <taxon>Burkholderiales</taxon>
        <taxon>Burkholderiaceae</taxon>
        <taxon>Paraburkholderia</taxon>
    </lineage>
</organism>
<dbReference type="Proteomes" id="UP001392318">
    <property type="component" value="Unassembled WGS sequence"/>
</dbReference>